<keyword evidence="2" id="KW-1185">Reference proteome</keyword>
<protein>
    <submittedName>
        <fullName evidence="1">Uncharacterized protein</fullName>
    </submittedName>
</protein>
<dbReference type="AlphaFoldDB" id="A0A392TVV1"/>
<accession>A0A392TVV1</accession>
<dbReference type="Proteomes" id="UP000265520">
    <property type="component" value="Unassembled WGS sequence"/>
</dbReference>
<reference evidence="1 2" key="1">
    <citation type="journal article" date="2018" name="Front. Plant Sci.">
        <title>Red Clover (Trifolium pratense) and Zigzag Clover (T. medium) - A Picture of Genomic Similarities and Differences.</title>
        <authorList>
            <person name="Dluhosova J."/>
            <person name="Istvanek J."/>
            <person name="Nedelnik J."/>
            <person name="Repkova J."/>
        </authorList>
    </citation>
    <scope>NUCLEOTIDE SEQUENCE [LARGE SCALE GENOMIC DNA]</scope>
    <source>
        <strain evidence="2">cv. 10/8</strain>
        <tissue evidence="1">Leaf</tissue>
    </source>
</reference>
<organism evidence="1 2">
    <name type="scientific">Trifolium medium</name>
    <dbReference type="NCBI Taxonomy" id="97028"/>
    <lineage>
        <taxon>Eukaryota</taxon>
        <taxon>Viridiplantae</taxon>
        <taxon>Streptophyta</taxon>
        <taxon>Embryophyta</taxon>
        <taxon>Tracheophyta</taxon>
        <taxon>Spermatophyta</taxon>
        <taxon>Magnoliopsida</taxon>
        <taxon>eudicotyledons</taxon>
        <taxon>Gunneridae</taxon>
        <taxon>Pentapetalae</taxon>
        <taxon>rosids</taxon>
        <taxon>fabids</taxon>
        <taxon>Fabales</taxon>
        <taxon>Fabaceae</taxon>
        <taxon>Papilionoideae</taxon>
        <taxon>50 kb inversion clade</taxon>
        <taxon>NPAAA clade</taxon>
        <taxon>Hologalegina</taxon>
        <taxon>IRL clade</taxon>
        <taxon>Trifolieae</taxon>
        <taxon>Trifolium</taxon>
    </lineage>
</organism>
<comment type="caution">
    <text evidence="1">The sequence shown here is derived from an EMBL/GenBank/DDBJ whole genome shotgun (WGS) entry which is preliminary data.</text>
</comment>
<proteinExistence type="predicted"/>
<feature type="non-terminal residue" evidence="1">
    <location>
        <position position="1"/>
    </location>
</feature>
<dbReference type="EMBL" id="LXQA010655222">
    <property type="protein sequence ID" value="MCI64410.1"/>
    <property type="molecule type" value="Genomic_DNA"/>
</dbReference>
<sequence length="46" mass="5007">HTNHDNTGSGAATLQAAVTEICRLQAQMASIERDKALKRERANRAT</sequence>
<evidence type="ECO:0000313" key="1">
    <source>
        <dbReference type="EMBL" id="MCI64410.1"/>
    </source>
</evidence>
<evidence type="ECO:0000313" key="2">
    <source>
        <dbReference type="Proteomes" id="UP000265520"/>
    </source>
</evidence>
<name>A0A392TVV1_9FABA</name>